<protein>
    <submittedName>
        <fullName evidence="1">Uncharacterized protein</fullName>
    </submittedName>
</protein>
<keyword evidence="2" id="KW-1185">Reference proteome</keyword>
<evidence type="ECO:0000313" key="2">
    <source>
        <dbReference type="Proteomes" id="UP000053593"/>
    </source>
</evidence>
<accession>A0A0D0CRC8</accession>
<evidence type="ECO:0000313" key="1">
    <source>
        <dbReference type="EMBL" id="KIK58123.1"/>
    </source>
</evidence>
<dbReference type="AlphaFoldDB" id="A0A0D0CRC8"/>
<name>A0A0D0CRC8_9AGAR</name>
<dbReference type="Proteomes" id="UP000053593">
    <property type="component" value="Unassembled WGS sequence"/>
</dbReference>
<organism evidence="1 2">
    <name type="scientific">Collybiopsis luxurians FD-317 M1</name>
    <dbReference type="NCBI Taxonomy" id="944289"/>
    <lineage>
        <taxon>Eukaryota</taxon>
        <taxon>Fungi</taxon>
        <taxon>Dikarya</taxon>
        <taxon>Basidiomycota</taxon>
        <taxon>Agaricomycotina</taxon>
        <taxon>Agaricomycetes</taxon>
        <taxon>Agaricomycetidae</taxon>
        <taxon>Agaricales</taxon>
        <taxon>Marasmiineae</taxon>
        <taxon>Omphalotaceae</taxon>
        <taxon>Collybiopsis</taxon>
        <taxon>Collybiopsis luxurians</taxon>
    </lineage>
</organism>
<proteinExistence type="predicted"/>
<sequence length="189" mass="21583">MLPNVEKLEFTGYGREEFTFPVDQFLSMIGHPEVSMTKLTHLKLEGYAMSDDNFLRVLEKLSALTSLTFKEADGDGDEPLTARFFRSLVDRDCLGLTKTRDGRSDALVPQLTHIKLRMRSKSLPWNELHSFLESRQDSKRIHPYSIVSLLKATIYIPKFGLDQISDDSKSRFVKLRSGGLDVRIITSQK</sequence>
<dbReference type="HOGENOM" id="CLU_123443_0_0_1"/>
<reference evidence="1 2" key="1">
    <citation type="submission" date="2014-04" db="EMBL/GenBank/DDBJ databases">
        <title>Evolutionary Origins and Diversification of the Mycorrhizal Mutualists.</title>
        <authorList>
            <consortium name="DOE Joint Genome Institute"/>
            <consortium name="Mycorrhizal Genomics Consortium"/>
            <person name="Kohler A."/>
            <person name="Kuo A."/>
            <person name="Nagy L.G."/>
            <person name="Floudas D."/>
            <person name="Copeland A."/>
            <person name="Barry K.W."/>
            <person name="Cichocki N."/>
            <person name="Veneault-Fourrey C."/>
            <person name="LaButti K."/>
            <person name="Lindquist E.A."/>
            <person name="Lipzen A."/>
            <person name="Lundell T."/>
            <person name="Morin E."/>
            <person name="Murat C."/>
            <person name="Riley R."/>
            <person name="Ohm R."/>
            <person name="Sun H."/>
            <person name="Tunlid A."/>
            <person name="Henrissat B."/>
            <person name="Grigoriev I.V."/>
            <person name="Hibbett D.S."/>
            <person name="Martin F."/>
        </authorList>
    </citation>
    <scope>NUCLEOTIDE SEQUENCE [LARGE SCALE GENOMIC DNA]</scope>
    <source>
        <strain evidence="1 2">FD-317 M1</strain>
    </source>
</reference>
<gene>
    <name evidence="1" type="ORF">GYMLUDRAFT_75160</name>
</gene>
<dbReference type="EMBL" id="KN834787">
    <property type="protein sequence ID" value="KIK58123.1"/>
    <property type="molecule type" value="Genomic_DNA"/>
</dbReference>